<evidence type="ECO:0000313" key="2">
    <source>
        <dbReference type="Proteomes" id="UP000008367"/>
    </source>
</evidence>
<reference evidence="1 2" key="1">
    <citation type="submission" date="2012-10" db="EMBL/GenBank/DDBJ databases">
        <title>Genome sequence of Vibrio Cholerae HENC-02.</title>
        <authorList>
            <person name="Eppinger M."/>
            <person name="Hasan N.A."/>
            <person name="Sengamalay N."/>
            <person name="Hine E."/>
            <person name="Su Q."/>
            <person name="Daugherty S.C."/>
            <person name="Young S."/>
            <person name="Sadzewicz L."/>
            <person name="Tallon L."/>
            <person name="Cebula T.A."/>
            <person name="Ravel J."/>
            <person name="Colwell R.R."/>
        </authorList>
    </citation>
    <scope>NUCLEOTIDE SEQUENCE [LARGE SCALE GENOMIC DNA]</scope>
    <source>
        <strain evidence="1 2">HENC-02</strain>
    </source>
</reference>
<dbReference type="EMBL" id="AJSR01001827">
    <property type="protein sequence ID" value="EKM30024.1"/>
    <property type="molecule type" value="Genomic_DNA"/>
</dbReference>
<evidence type="ECO:0000313" key="1">
    <source>
        <dbReference type="EMBL" id="EKM30024.1"/>
    </source>
</evidence>
<feature type="non-terminal residue" evidence="1">
    <location>
        <position position="14"/>
    </location>
</feature>
<sequence>MTLPSISTNKMSLK</sequence>
<accession>A0A454CUE1</accession>
<dbReference type="Proteomes" id="UP000008367">
    <property type="component" value="Unassembled WGS sequence"/>
</dbReference>
<gene>
    <name evidence="1" type="ORF">VCHENC02_4220A</name>
</gene>
<organism evidence="1 2">
    <name type="scientific">Vibrio harveyi</name>
    <name type="common">Beneckea harveyi</name>
    <dbReference type="NCBI Taxonomy" id="669"/>
    <lineage>
        <taxon>Bacteria</taxon>
        <taxon>Pseudomonadati</taxon>
        <taxon>Pseudomonadota</taxon>
        <taxon>Gammaproteobacteria</taxon>
        <taxon>Vibrionales</taxon>
        <taxon>Vibrionaceae</taxon>
        <taxon>Vibrio</taxon>
    </lineage>
</organism>
<comment type="caution">
    <text evidence="1">The sequence shown here is derived from an EMBL/GenBank/DDBJ whole genome shotgun (WGS) entry which is preliminary data.</text>
</comment>
<name>A0A454CUE1_VIBHA</name>
<protein>
    <submittedName>
        <fullName evidence="1">Uncharacterized protein</fullName>
    </submittedName>
</protein>
<proteinExistence type="predicted"/>